<evidence type="ECO:0000313" key="4">
    <source>
        <dbReference type="Proteomes" id="UP000046393"/>
    </source>
</evidence>
<evidence type="ECO:0000313" key="5">
    <source>
        <dbReference type="WBParaSite" id="SMUV_0000533501-mRNA-1"/>
    </source>
</evidence>
<reference evidence="5" key="1">
    <citation type="submission" date="2017-02" db="UniProtKB">
        <authorList>
            <consortium name="WormBaseParasite"/>
        </authorList>
    </citation>
    <scope>IDENTIFICATION</scope>
</reference>
<comment type="similarity">
    <text evidence="1">Belongs to the importin alpha family.</text>
</comment>
<dbReference type="SUPFAM" id="SSF48371">
    <property type="entry name" value="ARM repeat"/>
    <property type="match status" value="1"/>
</dbReference>
<name>A0A0N5ALC4_9BILA</name>
<dbReference type="AlphaFoldDB" id="A0A0N5ALC4"/>
<protein>
    <submittedName>
        <fullName evidence="5">Importin subunit alpha</fullName>
    </submittedName>
</protein>
<dbReference type="GO" id="GO:0015031">
    <property type="term" value="P:protein transport"/>
    <property type="evidence" value="ECO:0007669"/>
    <property type="project" value="UniProtKB-KW"/>
</dbReference>
<organism evidence="4 5">
    <name type="scientific">Syphacia muris</name>
    <dbReference type="NCBI Taxonomy" id="451379"/>
    <lineage>
        <taxon>Eukaryota</taxon>
        <taxon>Metazoa</taxon>
        <taxon>Ecdysozoa</taxon>
        <taxon>Nematoda</taxon>
        <taxon>Chromadorea</taxon>
        <taxon>Rhabditida</taxon>
        <taxon>Spirurina</taxon>
        <taxon>Oxyuridomorpha</taxon>
        <taxon>Oxyuroidea</taxon>
        <taxon>Oxyuridae</taxon>
        <taxon>Syphacia</taxon>
    </lineage>
</organism>
<dbReference type="Proteomes" id="UP000046393">
    <property type="component" value="Unplaced"/>
</dbReference>
<dbReference type="InterPro" id="IPR016024">
    <property type="entry name" value="ARM-type_fold"/>
</dbReference>
<dbReference type="Pfam" id="PF00514">
    <property type="entry name" value="Arm"/>
    <property type="match status" value="1"/>
</dbReference>
<dbReference type="STRING" id="451379.A0A0N5ALC4"/>
<dbReference type="SMART" id="SM00185">
    <property type="entry name" value="ARM"/>
    <property type="match status" value="3"/>
</dbReference>
<proteinExistence type="inferred from homology"/>
<evidence type="ECO:0000256" key="3">
    <source>
        <dbReference type="ARBA" id="ARBA00022927"/>
    </source>
</evidence>
<dbReference type="WBParaSite" id="SMUV_0000533501-mRNA-1">
    <property type="protein sequence ID" value="SMUV_0000533501-mRNA-1"/>
    <property type="gene ID" value="SMUV_0000533501"/>
</dbReference>
<keyword evidence="2" id="KW-0813">Transport</keyword>
<sequence>MSTTAVYRRSIRRAKVELEEFIQLISSSASLNMKACAVKYIRMQCCLPAPRSLDRLIKGLIRCLSINYENIQRDAAWALTNYACYPHDICVKIIVHGGIAALAKCARVTRGETRDMAIWAIGNIAADCNFCRRKVLYKNFFLFPVCWSTALPTLLDIMNEDNFIYQQCAPNLLWSLSEIFRGGIPLLEPEVLFAILACLNEVLSTDNQLFKTYAALCVSYIAHDRFDGSQVDVLLSVHGLLEKMVELFDEQVTSMSALTTVGHVVAGNDIQAQRALDLDILPKIVKLFNSNTLNARRRRVIGWILSNIAAGTEAQVDLLFETQGTIEMIHKLSTAEERPVRWEACWTVSNAFLRASQRRIFRICIPLLPVLAFALDEVKEGALCENILRAVEELIQKHANFVYLIHVCGVLDRILSLLKTQPNADIEV</sequence>
<dbReference type="InterPro" id="IPR011989">
    <property type="entry name" value="ARM-like"/>
</dbReference>
<evidence type="ECO:0000256" key="2">
    <source>
        <dbReference type="ARBA" id="ARBA00022448"/>
    </source>
</evidence>
<accession>A0A0N5ALC4</accession>
<evidence type="ECO:0000256" key="1">
    <source>
        <dbReference type="ARBA" id="ARBA00010394"/>
    </source>
</evidence>
<dbReference type="PANTHER" id="PTHR23316">
    <property type="entry name" value="IMPORTIN ALPHA"/>
    <property type="match status" value="1"/>
</dbReference>
<dbReference type="Gene3D" id="1.25.10.10">
    <property type="entry name" value="Leucine-rich Repeat Variant"/>
    <property type="match status" value="1"/>
</dbReference>
<keyword evidence="3" id="KW-0653">Protein transport</keyword>
<keyword evidence="4" id="KW-1185">Reference proteome</keyword>
<dbReference type="InterPro" id="IPR000225">
    <property type="entry name" value="Armadillo"/>
</dbReference>